<dbReference type="AlphaFoldDB" id="A0A931SD02"/>
<organism evidence="3 4">
    <name type="scientific">Candidatus Sungiibacteriota bacterium</name>
    <dbReference type="NCBI Taxonomy" id="2750080"/>
    <lineage>
        <taxon>Bacteria</taxon>
        <taxon>Candidatus Sungiibacteriota</taxon>
    </lineage>
</organism>
<dbReference type="Proteomes" id="UP000724148">
    <property type="component" value="Unassembled WGS sequence"/>
</dbReference>
<proteinExistence type="predicted"/>
<feature type="region of interest" description="Disordered" evidence="1">
    <location>
        <begin position="46"/>
        <end position="97"/>
    </location>
</feature>
<sequence length="97" mass="10133">MADKILLIIGLLVAVAIVVTGGFGLLRGDQLGFNFNFLTSGPRASGPGWFGGSQEGVAPPAGVGQRETETPPPAPRPGYSPFEKRVRISNVSRPSDI</sequence>
<keyword evidence="2" id="KW-0472">Membrane</keyword>
<dbReference type="EMBL" id="JACOZA010000024">
    <property type="protein sequence ID" value="MBI2096710.1"/>
    <property type="molecule type" value="Genomic_DNA"/>
</dbReference>
<name>A0A931SD02_9BACT</name>
<feature type="non-terminal residue" evidence="3">
    <location>
        <position position="97"/>
    </location>
</feature>
<keyword evidence="2" id="KW-1133">Transmembrane helix</keyword>
<evidence type="ECO:0000313" key="3">
    <source>
        <dbReference type="EMBL" id="MBI2096710.1"/>
    </source>
</evidence>
<accession>A0A931SD02</accession>
<comment type="caution">
    <text evidence="3">The sequence shown here is derived from an EMBL/GenBank/DDBJ whole genome shotgun (WGS) entry which is preliminary data.</text>
</comment>
<feature type="transmembrane region" description="Helical" evidence="2">
    <location>
        <begin position="6"/>
        <end position="26"/>
    </location>
</feature>
<gene>
    <name evidence="3" type="ORF">HYT40_00940</name>
</gene>
<evidence type="ECO:0000256" key="1">
    <source>
        <dbReference type="SAM" id="MobiDB-lite"/>
    </source>
</evidence>
<protein>
    <submittedName>
        <fullName evidence="3">Uncharacterized protein</fullName>
    </submittedName>
</protein>
<evidence type="ECO:0000256" key="2">
    <source>
        <dbReference type="SAM" id="Phobius"/>
    </source>
</evidence>
<reference evidence="3" key="1">
    <citation type="submission" date="2020-07" db="EMBL/GenBank/DDBJ databases">
        <title>Huge and variable diversity of episymbiotic CPR bacteria and DPANN archaea in groundwater ecosystems.</title>
        <authorList>
            <person name="He C.Y."/>
            <person name="Keren R."/>
            <person name="Whittaker M."/>
            <person name="Farag I.F."/>
            <person name="Doudna J."/>
            <person name="Cate J.H.D."/>
            <person name="Banfield J.F."/>
        </authorList>
    </citation>
    <scope>NUCLEOTIDE SEQUENCE</scope>
    <source>
        <strain evidence="3">NC_groundwater_193_Ag_S-0.1um_51_7</strain>
    </source>
</reference>
<keyword evidence="2" id="KW-0812">Transmembrane</keyword>
<evidence type="ECO:0000313" key="4">
    <source>
        <dbReference type="Proteomes" id="UP000724148"/>
    </source>
</evidence>